<proteinExistence type="predicted"/>
<dbReference type="Proteomes" id="UP000269396">
    <property type="component" value="Unassembled WGS sequence"/>
</dbReference>
<evidence type="ECO:0000313" key="2">
    <source>
        <dbReference type="Proteomes" id="UP000269396"/>
    </source>
</evidence>
<name>A0A183NZM4_9TREM</name>
<organism evidence="1 2">
    <name type="scientific">Schistosoma mattheei</name>
    <dbReference type="NCBI Taxonomy" id="31246"/>
    <lineage>
        <taxon>Eukaryota</taxon>
        <taxon>Metazoa</taxon>
        <taxon>Spiralia</taxon>
        <taxon>Lophotrochozoa</taxon>
        <taxon>Platyhelminthes</taxon>
        <taxon>Trematoda</taxon>
        <taxon>Digenea</taxon>
        <taxon>Strigeidida</taxon>
        <taxon>Schistosomatoidea</taxon>
        <taxon>Schistosomatidae</taxon>
        <taxon>Schistosoma</taxon>
    </lineage>
</organism>
<evidence type="ECO:0000313" key="1">
    <source>
        <dbReference type="EMBL" id="VDP40152.1"/>
    </source>
</evidence>
<keyword evidence="2" id="KW-1185">Reference proteome</keyword>
<gene>
    <name evidence="1" type="ORF">SMTD_LOCUS7560</name>
</gene>
<dbReference type="AlphaFoldDB" id="A0A183NZM4"/>
<accession>A0A183NZM4</accession>
<sequence length="86" mass="10073">MKSRTRVSSYSGLVSRMYLHIRVDIQYGTRTQQCSLQTPSRYPLSYRVLSPKHQWKNSNKTTSTEFIILNIEIEIISEPTNYIIFG</sequence>
<protein>
    <submittedName>
        <fullName evidence="1">Uncharacterized protein</fullName>
    </submittedName>
</protein>
<dbReference type="EMBL" id="UZAL01028309">
    <property type="protein sequence ID" value="VDP40152.1"/>
    <property type="molecule type" value="Genomic_DNA"/>
</dbReference>
<reference evidence="1 2" key="1">
    <citation type="submission" date="2018-11" db="EMBL/GenBank/DDBJ databases">
        <authorList>
            <consortium name="Pathogen Informatics"/>
        </authorList>
    </citation>
    <scope>NUCLEOTIDE SEQUENCE [LARGE SCALE GENOMIC DNA]</scope>
    <source>
        <strain>Denwood</strain>
        <strain evidence="2">Zambia</strain>
    </source>
</reference>